<name>A0A6J1BMM2_9ROSI</name>
<dbReference type="SUPFAM" id="SSF50630">
    <property type="entry name" value="Acid proteases"/>
    <property type="match status" value="1"/>
</dbReference>
<dbReference type="RefSeq" id="XP_021299514.1">
    <property type="nucleotide sequence ID" value="XM_021443839.1"/>
</dbReference>
<dbReference type="PANTHER" id="PTHR33240:SF15">
    <property type="entry name" value="GAG-PRO-LIKE PROTEIN"/>
    <property type="match status" value="1"/>
</dbReference>
<proteinExistence type="predicted"/>
<dbReference type="Proteomes" id="UP000504621">
    <property type="component" value="Unplaced"/>
</dbReference>
<organism evidence="2 3">
    <name type="scientific">Herrania umbratica</name>
    <dbReference type="NCBI Taxonomy" id="108875"/>
    <lineage>
        <taxon>Eukaryota</taxon>
        <taxon>Viridiplantae</taxon>
        <taxon>Streptophyta</taxon>
        <taxon>Embryophyta</taxon>
        <taxon>Tracheophyta</taxon>
        <taxon>Spermatophyta</taxon>
        <taxon>Magnoliopsida</taxon>
        <taxon>eudicotyledons</taxon>
        <taxon>Gunneridae</taxon>
        <taxon>Pentapetalae</taxon>
        <taxon>rosids</taxon>
        <taxon>malvids</taxon>
        <taxon>Malvales</taxon>
        <taxon>Malvaceae</taxon>
        <taxon>Byttnerioideae</taxon>
        <taxon>Herrania</taxon>
    </lineage>
</organism>
<dbReference type="PANTHER" id="PTHR33240">
    <property type="entry name" value="OS08G0508500 PROTEIN"/>
    <property type="match status" value="1"/>
</dbReference>
<dbReference type="Gene3D" id="2.40.70.10">
    <property type="entry name" value="Acid Proteases"/>
    <property type="match status" value="1"/>
</dbReference>
<dbReference type="InterPro" id="IPR021109">
    <property type="entry name" value="Peptidase_aspartic_dom_sf"/>
</dbReference>
<dbReference type="CDD" id="cd00303">
    <property type="entry name" value="retropepsin_like"/>
    <property type="match status" value="1"/>
</dbReference>
<reference evidence="3" key="1">
    <citation type="submission" date="2025-08" db="UniProtKB">
        <authorList>
            <consortium name="RefSeq"/>
        </authorList>
    </citation>
    <scope>IDENTIFICATION</scope>
    <source>
        <tissue evidence="3">Leaf</tissue>
    </source>
</reference>
<accession>A0A6J1BMM2</accession>
<dbReference type="GeneID" id="110428122"/>
<dbReference type="OrthoDB" id="996821at2759"/>
<feature type="region of interest" description="Disordered" evidence="1">
    <location>
        <begin position="1"/>
        <end position="43"/>
    </location>
</feature>
<evidence type="ECO:0000256" key="1">
    <source>
        <dbReference type="SAM" id="MobiDB-lite"/>
    </source>
</evidence>
<evidence type="ECO:0000313" key="3">
    <source>
        <dbReference type="RefSeq" id="XP_021299514.1"/>
    </source>
</evidence>
<evidence type="ECO:0000313" key="2">
    <source>
        <dbReference type="Proteomes" id="UP000504621"/>
    </source>
</evidence>
<keyword evidence="2" id="KW-1185">Reference proteome</keyword>
<sequence length="215" mass="24675">MDPSYSSEKKKEKSSKGQQAPKRSKMVKQPSRKMMPKKTSRKISMGKCENSMVQRLRRPITLNDFMPIQFKNQKPITTSCFQIDEDVRDEEITFSDEDLLLGSTPHNRPLFVQGYSREQKINRIQIDDGSAVNLLPLKTMKEIGMPPNELSKSHLMIQGFNLEGQRAIGKVRLQLFIDDMESNPLFHVIDANTTYNMLLGRPWIHQNGVVSSTLH</sequence>
<feature type="compositionally biased region" description="Basic residues" evidence="1">
    <location>
        <begin position="22"/>
        <end position="41"/>
    </location>
</feature>
<protein>
    <submittedName>
        <fullName evidence="3">Uncharacterized protein LOC110428122</fullName>
    </submittedName>
</protein>
<gene>
    <name evidence="3" type="primary">LOC110428122</name>
</gene>
<dbReference type="AlphaFoldDB" id="A0A6J1BMM2"/>